<dbReference type="Proteomes" id="UP001161247">
    <property type="component" value="Chromosome 3"/>
</dbReference>
<dbReference type="InterPro" id="IPR008139">
    <property type="entry name" value="SaposinB_dom"/>
</dbReference>
<dbReference type="GO" id="GO:0005829">
    <property type="term" value="C:cytosol"/>
    <property type="evidence" value="ECO:0007669"/>
    <property type="project" value="TreeGrafter"/>
</dbReference>
<accession>A0AAV1CP84</accession>
<dbReference type="GO" id="GO:0009904">
    <property type="term" value="P:chloroplast accumulation movement"/>
    <property type="evidence" value="ECO:0007669"/>
    <property type="project" value="TreeGrafter"/>
</dbReference>
<evidence type="ECO:0000256" key="15">
    <source>
        <dbReference type="SAM" id="Coils"/>
    </source>
</evidence>
<sequence length="807" mass="88700">MDSDDTIQQLGNNVGDKVLLESVPASCDGAPVLEEIRVEIDTSAPIESVKQAASRFGGMGFWRPNFKPQNPPDNIEATEIAELEEQAAQLEKDLVAKERETLDVLKELENTKMVVEELKAHLQKEGSEVYLDEAALGYKDDDVDAIDNNTGAGGFNVCLPSSAPGYILLELKQAKLNLTKTTDSLAAIRASVESYNRKIEKERISLEKTRQRLSSSVVKVSNLETELNQTKDKLELIKGGPGDDDLAKELQRLSAETEGFKKVGEAARAEVSRAVSEIEQAKIRIKTTEIRLVAAKKMKEAARAAEAVALAEIKAMSNSTDNPEVVTIGFDEYSSLVSRAQEAEAAQESKLADVMAQVDEANVSKDAILKKVEEATEEVKSSKRALEEALSRVENANRGKLAVEEALRKWRSERGQKRRPGSATQNTTKFKKDSSRLQIVNDDLSLANEEELLKTVPAVKPTISIGQILSRKLLLTEEFGKGGAMKNSGSIGKRKVSLAQMLGKHYAAAPGAGGGAENAKQQQQIPAAKRKKFGLARISLLAGRVPDASLPLSVSINLIRFLRMYFRVLVFVALLSINCCVTASNLETTNFIPTHSRIASALHNYDQLTLPDREAQSASELSKNDQVCVMCEQFTEQAVTYLANNKTQKEIIQMLHKSCSKIRNFKKQCITLVDYYAPLFFMEVSSIQPQDFCEKVDLCEKIVLISQQLSKNSCDLCHNVVTEAVLKLKDPDTQLEIIEVLLKACDSVQGYVKKCKRLVFEYAPVILINAEEFLETKDICSLLHACDAEALASAEAETETSSLHAAS</sequence>
<reference evidence="18" key="1">
    <citation type="submission" date="2023-03" db="EMBL/GenBank/DDBJ databases">
        <authorList>
            <person name="Julca I."/>
        </authorList>
    </citation>
    <scope>NUCLEOTIDE SEQUENCE</scope>
</reference>
<evidence type="ECO:0000256" key="9">
    <source>
        <dbReference type="ARBA" id="ARBA00023145"/>
    </source>
</evidence>
<evidence type="ECO:0000256" key="14">
    <source>
        <dbReference type="ARBA" id="ARBA00041785"/>
    </source>
</evidence>
<evidence type="ECO:0000313" key="19">
    <source>
        <dbReference type="Proteomes" id="UP001161247"/>
    </source>
</evidence>
<dbReference type="InterPro" id="IPR011001">
    <property type="entry name" value="Saposin-like"/>
</dbReference>
<evidence type="ECO:0000256" key="16">
    <source>
        <dbReference type="SAM" id="MobiDB-lite"/>
    </source>
</evidence>
<evidence type="ECO:0000256" key="5">
    <source>
        <dbReference type="ARBA" id="ARBA00022729"/>
    </source>
</evidence>
<dbReference type="EMBL" id="OX459120">
    <property type="protein sequence ID" value="CAI9097171.1"/>
    <property type="molecule type" value="Genomic_DNA"/>
</dbReference>
<dbReference type="PANTHER" id="PTHR32054:SF4">
    <property type="entry name" value="OS07G0677900 PROTEIN"/>
    <property type="match status" value="1"/>
</dbReference>
<keyword evidence="4" id="KW-0645">Protease</keyword>
<dbReference type="AlphaFoldDB" id="A0AAV1CP84"/>
<keyword evidence="11" id="KW-0325">Glycoprotein</keyword>
<keyword evidence="10" id="KW-1015">Disulfide bond</keyword>
<keyword evidence="7" id="KW-0378">Hydrolase</keyword>
<evidence type="ECO:0000256" key="13">
    <source>
        <dbReference type="ARBA" id="ARBA00041094"/>
    </source>
</evidence>
<dbReference type="Pfam" id="PF05184">
    <property type="entry name" value="SapB_1"/>
    <property type="match status" value="2"/>
</dbReference>
<keyword evidence="9" id="KW-0865">Zymogen</keyword>
<comment type="function">
    <text evidence="12">Pulmonary surfactant-associated proteins promote alveolar stability by lowering the surface tension at the air-liquid interface in the peripheral air spaces. SP-B increases the collapse pressure of palmitic acid to nearly 70 millinewtons per meter.</text>
</comment>
<proteinExistence type="inferred from homology"/>
<feature type="coiled-coil region" evidence="15">
    <location>
        <begin position="73"/>
        <end position="125"/>
    </location>
</feature>
<evidence type="ECO:0000256" key="3">
    <source>
        <dbReference type="ARBA" id="ARBA00022525"/>
    </source>
</evidence>
<evidence type="ECO:0000259" key="17">
    <source>
        <dbReference type="PROSITE" id="PS50015"/>
    </source>
</evidence>
<dbReference type="Gene3D" id="1.10.225.10">
    <property type="entry name" value="Saposin-like"/>
    <property type="match status" value="2"/>
</dbReference>
<organism evidence="18 19">
    <name type="scientific">Oldenlandia corymbosa var. corymbosa</name>
    <dbReference type="NCBI Taxonomy" id="529605"/>
    <lineage>
        <taxon>Eukaryota</taxon>
        <taxon>Viridiplantae</taxon>
        <taxon>Streptophyta</taxon>
        <taxon>Embryophyta</taxon>
        <taxon>Tracheophyta</taxon>
        <taxon>Spermatophyta</taxon>
        <taxon>Magnoliopsida</taxon>
        <taxon>eudicotyledons</taxon>
        <taxon>Gunneridae</taxon>
        <taxon>Pentapetalae</taxon>
        <taxon>asterids</taxon>
        <taxon>lamiids</taxon>
        <taxon>Gentianales</taxon>
        <taxon>Rubiaceae</taxon>
        <taxon>Rubioideae</taxon>
        <taxon>Spermacoceae</taxon>
        <taxon>Hedyotis-Oldenlandia complex</taxon>
        <taxon>Oldenlandia</taxon>
    </lineage>
</organism>
<feature type="coiled-coil region" evidence="15">
    <location>
        <begin position="358"/>
        <end position="396"/>
    </location>
</feature>
<dbReference type="GO" id="GO:0004190">
    <property type="term" value="F:aspartic-type endopeptidase activity"/>
    <property type="evidence" value="ECO:0007669"/>
    <property type="project" value="UniProtKB-KW"/>
</dbReference>
<evidence type="ECO:0000256" key="2">
    <source>
        <dbReference type="ARBA" id="ARBA00005485"/>
    </source>
</evidence>
<evidence type="ECO:0000256" key="10">
    <source>
        <dbReference type="ARBA" id="ARBA00023157"/>
    </source>
</evidence>
<dbReference type="Pfam" id="PF05701">
    <property type="entry name" value="WEMBL"/>
    <property type="match status" value="2"/>
</dbReference>
<dbReference type="GO" id="GO:0009903">
    <property type="term" value="P:chloroplast avoidance movement"/>
    <property type="evidence" value="ECO:0007669"/>
    <property type="project" value="TreeGrafter"/>
</dbReference>
<dbReference type="GO" id="GO:0006629">
    <property type="term" value="P:lipid metabolic process"/>
    <property type="evidence" value="ECO:0007669"/>
    <property type="project" value="InterPro"/>
</dbReference>
<dbReference type="InterPro" id="IPR007856">
    <property type="entry name" value="SapB_1"/>
</dbReference>
<comment type="subcellular location">
    <subcellularLocation>
        <location evidence="1">Secreted</location>
        <location evidence="1">Extracellular space</location>
    </subcellularLocation>
</comment>
<dbReference type="InterPro" id="IPR008138">
    <property type="entry name" value="SapB_2"/>
</dbReference>
<evidence type="ECO:0000256" key="1">
    <source>
        <dbReference type="ARBA" id="ARBA00004239"/>
    </source>
</evidence>
<dbReference type="SMART" id="SM00741">
    <property type="entry name" value="SapB"/>
    <property type="match status" value="2"/>
</dbReference>
<evidence type="ECO:0000256" key="7">
    <source>
        <dbReference type="ARBA" id="ARBA00022750"/>
    </source>
</evidence>
<keyword evidence="6" id="KW-0677">Repeat</keyword>
<feature type="domain" description="Saposin B-type" evidence="17">
    <location>
        <begin position="624"/>
        <end position="703"/>
    </location>
</feature>
<evidence type="ECO:0000256" key="4">
    <source>
        <dbReference type="ARBA" id="ARBA00022670"/>
    </source>
</evidence>
<comment type="similarity">
    <text evidence="2">Belongs to the WEB family.</text>
</comment>
<evidence type="ECO:0000256" key="12">
    <source>
        <dbReference type="ARBA" id="ARBA00037221"/>
    </source>
</evidence>
<evidence type="ECO:0000256" key="8">
    <source>
        <dbReference type="ARBA" id="ARBA00023054"/>
    </source>
</evidence>
<dbReference type="Pfam" id="PF03489">
    <property type="entry name" value="SapB_2"/>
    <property type="match status" value="1"/>
</dbReference>
<dbReference type="FunFam" id="1.10.225.10:FF:000008">
    <property type="entry name" value="Pulmonary surfactant-associated protein B"/>
    <property type="match status" value="2"/>
</dbReference>
<dbReference type="SUPFAM" id="SSF47862">
    <property type="entry name" value="Saposin"/>
    <property type="match status" value="2"/>
</dbReference>
<evidence type="ECO:0000256" key="11">
    <source>
        <dbReference type="ARBA" id="ARBA00023180"/>
    </source>
</evidence>
<protein>
    <recommendedName>
        <fullName evidence="13">Pulmonary surfactant-associated protein B</fullName>
    </recommendedName>
    <alternativeName>
        <fullName evidence="14">Pulmonary surfactant-associated proteolipid SPL(Phe)</fullName>
    </alternativeName>
</protein>
<keyword evidence="8 15" id="KW-0175">Coiled coil</keyword>
<feature type="region of interest" description="Disordered" evidence="16">
    <location>
        <begin position="411"/>
        <end position="434"/>
    </location>
</feature>
<keyword evidence="7" id="KW-0064">Aspartyl protease</keyword>
<dbReference type="InterPro" id="IPR008545">
    <property type="entry name" value="Web"/>
</dbReference>
<feature type="domain" description="Saposin B-type" evidence="17">
    <location>
        <begin position="710"/>
        <end position="790"/>
    </location>
</feature>
<keyword evidence="3" id="KW-0964">Secreted</keyword>
<evidence type="ECO:0000256" key="6">
    <source>
        <dbReference type="ARBA" id="ARBA00022737"/>
    </source>
</evidence>
<dbReference type="PROSITE" id="PS50015">
    <property type="entry name" value="SAP_B"/>
    <property type="match status" value="2"/>
</dbReference>
<gene>
    <name evidence="18" type="ORF">OLC1_LOCUS7736</name>
</gene>
<name>A0AAV1CP84_OLDCO</name>
<dbReference type="GO" id="GO:0005576">
    <property type="term" value="C:extracellular region"/>
    <property type="evidence" value="ECO:0007669"/>
    <property type="project" value="UniProtKB-SubCell"/>
</dbReference>
<dbReference type="GO" id="GO:0006508">
    <property type="term" value="P:proteolysis"/>
    <property type="evidence" value="ECO:0007669"/>
    <property type="project" value="UniProtKB-KW"/>
</dbReference>
<dbReference type="PANTHER" id="PTHR32054">
    <property type="entry name" value="HEAVY CHAIN, PUTATIVE, EXPRESSED-RELATED-RELATED"/>
    <property type="match status" value="1"/>
</dbReference>
<keyword evidence="5" id="KW-0732">Signal</keyword>
<evidence type="ECO:0000313" key="18">
    <source>
        <dbReference type="EMBL" id="CAI9097171.1"/>
    </source>
</evidence>
<keyword evidence="19" id="KW-1185">Reference proteome</keyword>